<sequence>MDFFKNESEALTIGELSIENRLDRVSLYGSIDLTHDAEGLALALRLKGILDGVVSVLEGDKAAGVLPDKITVAATDDVENPFG</sequence>
<reference evidence="1 2" key="1">
    <citation type="submission" date="2017-01" db="EMBL/GenBank/DDBJ databases">
        <title>Novel large sulfur bacteria in the metagenomes of groundwater-fed chemosynthetic microbial mats in the Lake Huron basin.</title>
        <authorList>
            <person name="Sharrar A.M."/>
            <person name="Flood B.E."/>
            <person name="Bailey J.V."/>
            <person name="Jones D.S."/>
            <person name="Biddanda B."/>
            <person name="Ruberg S.A."/>
            <person name="Marcus D.N."/>
            <person name="Dick G.J."/>
        </authorList>
    </citation>
    <scope>NUCLEOTIDE SEQUENCE [LARGE SCALE GENOMIC DNA]</scope>
    <source>
        <strain evidence="1">A8</strain>
    </source>
</reference>
<organism evidence="1 2">
    <name type="scientific">Thiothrix lacustris</name>
    <dbReference type="NCBI Taxonomy" id="525917"/>
    <lineage>
        <taxon>Bacteria</taxon>
        <taxon>Pseudomonadati</taxon>
        <taxon>Pseudomonadota</taxon>
        <taxon>Gammaproteobacteria</taxon>
        <taxon>Thiotrichales</taxon>
        <taxon>Thiotrichaceae</taxon>
        <taxon>Thiothrix</taxon>
    </lineage>
</organism>
<name>A0A1Y1QN39_9GAMM</name>
<dbReference type="EMBL" id="MTEJ01000142">
    <property type="protein sequence ID" value="OQX09454.1"/>
    <property type="molecule type" value="Genomic_DNA"/>
</dbReference>
<evidence type="ECO:0000313" key="1">
    <source>
        <dbReference type="EMBL" id="OQX09454.1"/>
    </source>
</evidence>
<comment type="caution">
    <text evidence="1">The sequence shown here is derived from an EMBL/GenBank/DDBJ whole genome shotgun (WGS) entry which is preliminary data.</text>
</comment>
<evidence type="ECO:0000313" key="2">
    <source>
        <dbReference type="Proteomes" id="UP000192491"/>
    </source>
</evidence>
<protein>
    <submittedName>
        <fullName evidence="1">Uncharacterized protein</fullName>
    </submittedName>
</protein>
<accession>A0A1Y1QN39</accession>
<gene>
    <name evidence="1" type="ORF">BWK73_22855</name>
</gene>
<dbReference type="Proteomes" id="UP000192491">
    <property type="component" value="Unassembled WGS sequence"/>
</dbReference>
<proteinExistence type="predicted"/>
<dbReference type="AlphaFoldDB" id="A0A1Y1QN39"/>